<proteinExistence type="predicted"/>
<evidence type="ECO:0000313" key="1">
    <source>
        <dbReference type="EMBL" id="KAG8653677.1"/>
    </source>
</evidence>
<gene>
    <name evidence="1" type="ORF">MANES_05G049250v8</name>
</gene>
<dbReference type="Proteomes" id="UP000091857">
    <property type="component" value="Chromosome 5"/>
</dbReference>
<reference evidence="2" key="1">
    <citation type="journal article" date="2016" name="Nat. Biotechnol.">
        <title>Sequencing wild and cultivated cassava and related species reveals extensive interspecific hybridization and genetic diversity.</title>
        <authorList>
            <person name="Bredeson J.V."/>
            <person name="Lyons J.B."/>
            <person name="Prochnik S.E."/>
            <person name="Wu G.A."/>
            <person name="Ha C.M."/>
            <person name="Edsinger-Gonzales E."/>
            <person name="Grimwood J."/>
            <person name="Schmutz J."/>
            <person name="Rabbi I.Y."/>
            <person name="Egesi C."/>
            <person name="Nauluvula P."/>
            <person name="Lebot V."/>
            <person name="Ndunguru J."/>
            <person name="Mkamilo G."/>
            <person name="Bart R.S."/>
            <person name="Setter T.L."/>
            <person name="Gleadow R.M."/>
            <person name="Kulakow P."/>
            <person name="Ferguson M.E."/>
            <person name="Rounsley S."/>
            <person name="Rokhsar D.S."/>
        </authorList>
    </citation>
    <scope>NUCLEOTIDE SEQUENCE [LARGE SCALE GENOMIC DNA]</scope>
    <source>
        <strain evidence="2">cv. AM560-2</strain>
    </source>
</reference>
<keyword evidence="2" id="KW-1185">Reference proteome</keyword>
<accession>A0ACB7HM08</accession>
<organism evidence="1 2">
    <name type="scientific">Manihot esculenta</name>
    <name type="common">Cassava</name>
    <name type="synonym">Jatropha manihot</name>
    <dbReference type="NCBI Taxonomy" id="3983"/>
    <lineage>
        <taxon>Eukaryota</taxon>
        <taxon>Viridiplantae</taxon>
        <taxon>Streptophyta</taxon>
        <taxon>Embryophyta</taxon>
        <taxon>Tracheophyta</taxon>
        <taxon>Spermatophyta</taxon>
        <taxon>Magnoliopsida</taxon>
        <taxon>eudicotyledons</taxon>
        <taxon>Gunneridae</taxon>
        <taxon>Pentapetalae</taxon>
        <taxon>rosids</taxon>
        <taxon>fabids</taxon>
        <taxon>Malpighiales</taxon>
        <taxon>Euphorbiaceae</taxon>
        <taxon>Crotonoideae</taxon>
        <taxon>Manihoteae</taxon>
        <taxon>Manihot</taxon>
    </lineage>
</organism>
<name>A0ACB7HM08_MANES</name>
<dbReference type="EMBL" id="CM004391">
    <property type="protein sequence ID" value="KAG8653677.1"/>
    <property type="molecule type" value="Genomic_DNA"/>
</dbReference>
<comment type="caution">
    <text evidence="1">The sequence shown here is derived from an EMBL/GenBank/DDBJ whole genome shotgun (WGS) entry which is preliminary data.</text>
</comment>
<evidence type="ECO:0000313" key="2">
    <source>
        <dbReference type="Proteomes" id="UP000091857"/>
    </source>
</evidence>
<protein>
    <submittedName>
        <fullName evidence="1">Uncharacterized protein</fullName>
    </submittedName>
</protein>
<sequence>MIELAHHCQKEKSPPAKVRYQREGIITANNKTHGTEARVPNRVAMWANIRILLQLTKLSFYSALGSLVFNCAYQEANKVIDCLANLAVGCITRFHALPISFSVNS</sequence>